<dbReference type="RefSeq" id="WP_188803130.1">
    <property type="nucleotide sequence ID" value="NZ_BMOK01000008.1"/>
</dbReference>
<dbReference type="InterPro" id="IPR050661">
    <property type="entry name" value="BglG_antiterminators"/>
</dbReference>
<sequence>MVILTSRQAHLLKLLNSEEDYKTTDYYANQMGISGRTVHSEIQIIDDYLKSKYNIEIIKKRGVGIRLDGGQKEKLMLMSSISSENCASNNSTIERRETIISWLIKNESATNFRKLSDHFFVSISSITNDMQEVERWLSQFQINLIKDKHGTSIKGNELSIRKAMAALIQEKIDRLTDSAELNKNVDKEKYEQILNTITYFLSKDRVNQAEKMISFIEKELNCRFNDSYYINMMIWIAVMLERQAMGHLLKLIFDEDHLIRNLHILKTYVVAKEALEKYGNKTNQNISEGEVQYLNRCIMGTGIDEDIGSGNVREYNSDVQRLALKLCWLASDTLKINLDHDPILYKGLLVHLEPMLNRMKYGIVIKNPLLEQIKEQYSPMFGLTSFLGTFIENETHLKINENEIGFLMVHFQAALERNSTSTKIMVVCPGGIGTSELVANRIKRLMPSLEIVGVCSLRNINNADLKNIDFIISTVPLKKNIPKPVVVVSPMMGMTDAKIINNFYLEYIFKNKKEFTHFHHLSTVVKEELIFANLSLENKDDIIDFISLKMKKNGYVSSQFADSVKDREKVATTDLGNNVAIPHGQGKYVNQSVVAVATLSTPIYWGKNKVSLVILIAMRIDEKKETKAIMADLYKLFDSKPVLDELMKASSKTEVMNILGKN</sequence>
<gene>
    <name evidence="9" type="ORF">GCM10007968_21160</name>
</gene>
<dbReference type="PANTHER" id="PTHR30185">
    <property type="entry name" value="CRYPTIC BETA-GLUCOSIDE BGL OPERON ANTITERMINATOR"/>
    <property type="match status" value="1"/>
</dbReference>
<dbReference type="CDD" id="cd05568">
    <property type="entry name" value="PTS_IIB_bgl_like"/>
    <property type="match status" value="1"/>
</dbReference>
<dbReference type="Pfam" id="PF00359">
    <property type="entry name" value="PTS_EIIA_2"/>
    <property type="match status" value="1"/>
</dbReference>
<keyword evidence="10" id="KW-1185">Reference proteome</keyword>
<comment type="caution">
    <text evidence="9">The sequence shown here is derived from an EMBL/GenBank/DDBJ whole genome shotgun (WGS) entry which is preliminary data.</text>
</comment>
<dbReference type="Gene3D" id="3.40.50.2300">
    <property type="match status" value="1"/>
</dbReference>
<evidence type="ECO:0000256" key="2">
    <source>
        <dbReference type="ARBA" id="ARBA00022737"/>
    </source>
</evidence>
<protein>
    <submittedName>
        <fullName evidence="9">Transcription antitermination protein BlgG</fullName>
    </submittedName>
</protein>
<dbReference type="PROSITE" id="PS00372">
    <property type="entry name" value="PTS_EIIA_TYPE_2_HIS"/>
    <property type="match status" value="1"/>
</dbReference>
<dbReference type="PROSITE" id="PS51099">
    <property type="entry name" value="PTS_EIIB_TYPE_2"/>
    <property type="match status" value="1"/>
</dbReference>
<dbReference type="Gene3D" id="1.10.1790.10">
    <property type="entry name" value="PRD domain"/>
    <property type="match status" value="2"/>
</dbReference>
<dbReference type="InterPro" id="IPR016152">
    <property type="entry name" value="PTrfase/Anion_transptr"/>
</dbReference>
<dbReference type="InterPro" id="IPR003501">
    <property type="entry name" value="PTS_EIIB_2/3"/>
</dbReference>
<dbReference type="PANTHER" id="PTHR30185:SF13">
    <property type="entry name" value="LICABCH OPERON REGULATOR-RELATED"/>
    <property type="match status" value="1"/>
</dbReference>
<proteinExistence type="predicted"/>
<dbReference type="CDD" id="cd00211">
    <property type="entry name" value="PTS_IIA_fru"/>
    <property type="match status" value="1"/>
</dbReference>
<feature type="domain" description="PRD" evidence="8">
    <location>
        <begin position="314"/>
        <end position="421"/>
    </location>
</feature>
<dbReference type="AlphaFoldDB" id="A0A917W368"/>
<dbReference type="Pfam" id="PF02302">
    <property type="entry name" value="PTS_IIB"/>
    <property type="match status" value="1"/>
</dbReference>
<dbReference type="Gene3D" id="3.40.930.10">
    <property type="entry name" value="Mannitol-specific EII, Chain A"/>
    <property type="match status" value="1"/>
</dbReference>
<dbReference type="EMBL" id="BMOK01000008">
    <property type="protein sequence ID" value="GGL56946.1"/>
    <property type="molecule type" value="Genomic_DNA"/>
</dbReference>
<evidence type="ECO:0000313" key="10">
    <source>
        <dbReference type="Proteomes" id="UP000654670"/>
    </source>
</evidence>
<evidence type="ECO:0000256" key="5">
    <source>
        <dbReference type="ARBA" id="ARBA00023163"/>
    </source>
</evidence>
<keyword evidence="4" id="KW-0010">Activator</keyword>
<dbReference type="Pfam" id="PF00874">
    <property type="entry name" value="PRD"/>
    <property type="match status" value="2"/>
</dbReference>
<dbReference type="InterPro" id="IPR013011">
    <property type="entry name" value="PTS_EIIB_2"/>
</dbReference>
<reference evidence="9" key="1">
    <citation type="journal article" date="2014" name="Int. J. Syst. Evol. Microbiol.">
        <title>Complete genome sequence of Corynebacterium casei LMG S-19264T (=DSM 44701T), isolated from a smear-ripened cheese.</title>
        <authorList>
            <consortium name="US DOE Joint Genome Institute (JGI-PGF)"/>
            <person name="Walter F."/>
            <person name="Albersmeier A."/>
            <person name="Kalinowski J."/>
            <person name="Ruckert C."/>
        </authorList>
    </citation>
    <scope>NUCLEOTIDE SEQUENCE</scope>
    <source>
        <strain evidence="9">JCM 15325</strain>
    </source>
</reference>
<dbReference type="Gene3D" id="1.10.10.10">
    <property type="entry name" value="Winged helix-like DNA-binding domain superfamily/Winged helix DNA-binding domain"/>
    <property type="match status" value="2"/>
</dbReference>
<evidence type="ECO:0000259" key="8">
    <source>
        <dbReference type="PROSITE" id="PS51372"/>
    </source>
</evidence>
<dbReference type="InterPro" id="IPR007737">
    <property type="entry name" value="Mga_HTH"/>
</dbReference>
<evidence type="ECO:0000256" key="3">
    <source>
        <dbReference type="ARBA" id="ARBA00023015"/>
    </source>
</evidence>
<keyword evidence="5" id="KW-0804">Transcription</keyword>
<reference evidence="9" key="2">
    <citation type="submission" date="2020-09" db="EMBL/GenBank/DDBJ databases">
        <authorList>
            <person name="Sun Q."/>
            <person name="Ohkuma M."/>
        </authorList>
    </citation>
    <scope>NUCLEOTIDE SEQUENCE</scope>
    <source>
        <strain evidence="9">JCM 15325</strain>
    </source>
</reference>
<keyword evidence="3" id="KW-0805">Transcription regulation</keyword>
<organism evidence="9 10">
    <name type="scientific">Sporolactobacillus putidus</name>
    <dbReference type="NCBI Taxonomy" id="492735"/>
    <lineage>
        <taxon>Bacteria</taxon>
        <taxon>Bacillati</taxon>
        <taxon>Bacillota</taxon>
        <taxon>Bacilli</taxon>
        <taxon>Bacillales</taxon>
        <taxon>Sporolactobacillaceae</taxon>
        <taxon>Sporolactobacillus</taxon>
    </lineage>
</organism>
<dbReference type="GO" id="GO:0008982">
    <property type="term" value="F:protein-N(PI)-phosphohistidine-sugar phosphotransferase activity"/>
    <property type="evidence" value="ECO:0007669"/>
    <property type="project" value="InterPro"/>
</dbReference>
<dbReference type="Proteomes" id="UP000654670">
    <property type="component" value="Unassembled WGS sequence"/>
</dbReference>
<keyword evidence="1" id="KW-0808">Transferase</keyword>
<feature type="domain" description="PTS EIIB type-2" evidence="7">
    <location>
        <begin position="422"/>
        <end position="512"/>
    </location>
</feature>
<dbReference type="PROSITE" id="PS51094">
    <property type="entry name" value="PTS_EIIA_TYPE_2"/>
    <property type="match status" value="1"/>
</dbReference>
<evidence type="ECO:0000256" key="1">
    <source>
        <dbReference type="ARBA" id="ARBA00022679"/>
    </source>
</evidence>
<keyword evidence="2" id="KW-0677">Repeat</keyword>
<evidence type="ECO:0000313" key="9">
    <source>
        <dbReference type="EMBL" id="GGL56946.1"/>
    </source>
</evidence>
<dbReference type="InterPro" id="IPR002178">
    <property type="entry name" value="PTS_EIIA_type-2_dom"/>
</dbReference>
<dbReference type="GO" id="GO:0006355">
    <property type="term" value="P:regulation of DNA-templated transcription"/>
    <property type="evidence" value="ECO:0007669"/>
    <property type="project" value="InterPro"/>
</dbReference>
<accession>A0A917W368</accession>
<evidence type="ECO:0000256" key="4">
    <source>
        <dbReference type="ARBA" id="ARBA00023159"/>
    </source>
</evidence>
<dbReference type="Pfam" id="PF05043">
    <property type="entry name" value="Mga"/>
    <property type="match status" value="1"/>
</dbReference>
<dbReference type="GO" id="GO:0009401">
    <property type="term" value="P:phosphoenolpyruvate-dependent sugar phosphotransferase system"/>
    <property type="evidence" value="ECO:0007669"/>
    <property type="project" value="InterPro"/>
</dbReference>
<feature type="domain" description="PTS EIIA type-2" evidence="6">
    <location>
        <begin position="523"/>
        <end position="662"/>
    </location>
</feature>
<dbReference type="InterPro" id="IPR036388">
    <property type="entry name" value="WH-like_DNA-bd_sf"/>
</dbReference>
<evidence type="ECO:0000259" key="7">
    <source>
        <dbReference type="PROSITE" id="PS51099"/>
    </source>
</evidence>
<dbReference type="SUPFAM" id="SSF63520">
    <property type="entry name" value="PTS-regulatory domain, PRD"/>
    <property type="match status" value="2"/>
</dbReference>
<dbReference type="InterPro" id="IPR011608">
    <property type="entry name" value="PRD"/>
</dbReference>
<evidence type="ECO:0000259" key="6">
    <source>
        <dbReference type="PROSITE" id="PS51094"/>
    </source>
</evidence>
<dbReference type="InterPro" id="IPR036634">
    <property type="entry name" value="PRD_sf"/>
</dbReference>
<dbReference type="SUPFAM" id="SSF55804">
    <property type="entry name" value="Phoshotransferase/anion transport protein"/>
    <property type="match status" value="1"/>
</dbReference>
<feature type="domain" description="PRD" evidence="8">
    <location>
        <begin position="200"/>
        <end position="308"/>
    </location>
</feature>
<dbReference type="InterPro" id="IPR036095">
    <property type="entry name" value="PTS_EIIB-like_sf"/>
</dbReference>
<dbReference type="SUPFAM" id="SSF52794">
    <property type="entry name" value="PTS system IIB component-like"/>
    <property type="match status" value="1"/>
</dbReference>
<dbReference type="PROSITE" id="PS51372">
    <property type="entry name" value="PRD_2"/>
    <property type="match status" value="2"/>
</dbReference>
<name>A0A917W368_9BACL</name>